<comment type="caution">
    <text evidence="1">The sequence shown here is derived from an EMBL/GenBank/DDBJ whole genome shotgun (WGS) entry which is preliminary data.</text>
</comment>
<dbReference type="Proteomes" id="UP000828390">
    <property type="component" value="Unassembled WGS sequence"/>
</dbReference>
<accession>A0A9D4RIL4</accession>
<gene>
    <name evidence="1" type="ORF">DPMN_032088</name>
</gene>
<evidence type="ECO:0000313" key="2">
    <source>
        <dbReference type="Proteomes" id="UP000828390"/>
    </source>
</evidence>
<reference evidence="1" key="2">
    <citation type="submission" date="2020-11" db="EMBL/GenBank/DDBJ databases">
        <authorList>
            <person name="McCartney M.A."/>
            <person name="Auch B."/>
            <person name="Kono T."/>
            <person name="Mallez S."/>
            <person name="Becker A."/>
            <person name="Gohl D.M."/>
            <person name="Silverstein K.A.T."/>
            <person name="Koren S."/>
            <person name="Bechman K.B."/>
            <person name="Herman A."/>
            <person name="Abrahante J.E."/>
            <person name="Garbe J."/>
        </authorList>
    </citation>
    <scope>NUCLEOTIDE SEQUENCE</scope>
    <source>
        <strain evidence="1">Duluth1</strain>
        <tissue evidence="1">Whole animal</tissue>
    </source>
</reference>
<name>A0A9D4RIL4_DREPO</name>
<dbReference type="AlphaFoldDB" id="A0A9D4RIL4"/>
<proteinExistence type="predicted"/>
<sequence length="1020" mass="112625">MAAENQNGTDKILIEAKAHCPIHPSSTVSKCKFDEKTFYTDRHSVTEIKLDNFQDCIQISRGDFSESIEHRNMPKTAFSPNCEDNDDKSFQGKCKWSTDKELNENIIDATCKVTDCSCLRLADKVVNSCKEDIATCEEMHTCETNMDGLKLESVVKISTKTNKHENNHSLLHTVVTTSTKSESIHNSNEMEMGDGNFKYMRQLMGKLCVEDFQRTSSFEDHGRETNLTKNSRKESIKTYSRNNHTHDIKCVQHDAAYKACADRSHELPVRHVLVENREEACAQLINTVSEGSLLEACLESHLPEVNITEQTLYTMNLDESGVIIGEKLCVPGKRKVDHNFGPELGNSAECCTSLLEIPDITCATIDCTFFDVANGNLTNPSLHAANLVSDTCQSPQRAVYDTRKSMRHKSNENVEDSLANEIEASNNRCLNMIDTGVNKFANANTQGGLDPDVNFTENSDTATNVTDEITQQRVEILEHLVGKYENKHLSLGCAHQENCISETDRTDINWEVVDVKQCTPSVAVANAVQRLAVPECECSFDDALNSTTDTDDVQCANGNDLIHEHLSGKTLRREGILVANAVDVSFENRSKDDTETHIGNANGEHVQIAVALEDLTTEDIRLQVVNEELSFHMNIHSESNCQQSNCCSNSTNENVEMFDYSIANNVDEIHADIAGICGEVNTYETNTYKLCINGLQNDCSVITNNGPGISTSESFECNISTPIDSLEVQGNVLVTDESVFDRNETTHIPASEMGGLHAYFPDMLEETSVKVTDDYNVLSRQIDVETMNIECESLTVDRNEMTLCAVNSNTFVESPEPLLMIIRIYDGQQVSSLSTTLPNDTFREGPNVSVGSICLDAEIDTDDPIISLSSNSTAPTVDLHPSRNSDILPVVNPSHDHWATTVSYDNPTDEPPMVSLVSQYSGITVNLHPGRNRFLRPVYNVARAAFNDNSTDGPIISLASGITVDLHPGLNRFMRPVDHVEQAPLNDNSTDGPIVSLASVTSQSLPLPSLHIGMGNPTTR</sequence>
<protein>
    <submittedName>
        <fullName evidence="1">Uncharacterized protein</fullName>
    </submittedName>
</protein>
<dbReference type="EMBL" id="JAIWYP010000002">
    <property type="protein sequence ID" value="KAH3868933.1"/>
    <property type="molecule type" value="Genomic_DNA"/>
</dbReference>
<evidence type="ECO:0000313" key="1">
    <source>
        <dbReference type="EMBL" id="KAH3868933.1"/>
    </source>
</evidence>
<keyword evidence="2" id="KW-1185">Reference proteome</keyword>
<reference evidence="1" key="1">
    <citation type="journal article" date="2019" name="bioRxiv">
        <title>The Genome of the Zebra Mussel, Dreissena polymorpha: A Resource for Invasive Species Research.</title>
        <authorList>
            <person name="McCartney M.A."/>
            <person name="Auch B."/>
            <person name="Kono T."/>
            <person name="Mallez S."/>
            <person name="Zhang Y."/>
            <person name="Obille A."/>
            <person name="Becker A."/>
            <person name="Abrahante J.E."/>
            <person name="Garbe J."/>
            <person name="Badalamenti J.P."/>
            <person name="Herman A."/>
            <person name="Mangelson H."/>
            <person name="Liachko I."/>
            <person name="Sullivan S."/>
            <person name="Sone E.D."/>
            <person name="Koren S."/>
            <person name="Silverstein K.A.T."/>
            <person name="Beckman K.B."/>
            <person name="Gohl D.M."/>
        </authorList>
    </citation>
    <scope>NUCLEOTIDE SEQUENCE</scope>
    <source>
        <strain evidence="1">Duluth1</strain>
        <tissue evidence="1">Whole animal</tissue>
    </source>
</reference>
<organism evidence="1 2">
    <name type="scientific">Dreissena polymorpha</name>
    <name type="common">Zebra mussel</name>
    <name type="synonym">Mytilus polymorpha</name>
    <dbReference type="NCBI Taxonomy" id="45954"/>
    <lineage>
        <taxon>Eukaryota</taxon>
        <taxon>Metazoa</taxon>
        <taxon>Spiralia</taxon>
        <taxon>Lophotrochozoa</taxon>
        <taxon>Mollusca</taxon>
        <taxon>Bivalvia</taxon>
        <taxon>Autobranchia</taxon>
        <taxon>Heteroconchia</taxon>
        <taxon>Euheterodonta</taxon>
        <taxon>Imparidentia</taxon>
        <taxon>Neoheterodontei</taxon>
        <taxon>Myida</taxon>
        <taxon>Dreissenoidea</taxon>
        <taxon>Dreissenidae</taxon>
        <taxon>Dreissena</taxon>
    </lineage>
</organism>